<dbReference type="EMBL" id="BJUU01000003">
    <property type="protein sequence ID" value="GEK79410.1"/>
    <property type="molecule type" value="Genomic_DNA"/>
</dbReference>
<protein>
    <submittedName>
        <fullName evidence="1">Uncharacterized protein</fullName>
    </submittedName>
</protein>
<proteinExistence type="predicted"/>
<keyword evidence="2" id="KW-1185">Reference proteome</keyword>
<evidence type="ECO:0000313" key="2">
    <source>
        <dbReference type="Proteomes" id="UP000321749"/>
    </source>
</evidence>
<evidence type="ECO:0000313" key="1">
    <source>
        <dbReference type="EMBL" id="GEK79410.1"/>
    </source>
</evidence>
<name>A0AA87URE7_9MICO</name>
<reference evidence="1 2" key="1">
    <citation type="submission" date="2019-07" db="EMBL/GenBank/DDBJ databases">
        <title>Whole genome shotgun sequence of Agrococcus baldri NBRC 103055.</title>
        <authorList>
            <person name="Hosoyama A."/>
            <person name="Uohara A."/>
            <person name="Ohji S."/>
            <person name="Ichikawa N."/>
        </authorList>
    </citation>
    <scope>NUCLEOTIDE SEQUENCE [LARGE SCALE GENOMIC DNA]</scope>
    <source>
        <strain evidence="1 2">NBRC 103055</strain>
    </source>
</reference>
<comment type="caution">
    <text evidence="1">The sequence shown here is derived from an EMBL/GenBank/DDBJ whole genome shotgun (WGS) entry which is preliminary data.</text>
</comment>
<accession>A0AA87URE7</accession>
<organism evidence="1 2">
    <name type="scientific">Agrococcus baldri</name>
    <dbReference type="NCBI Taxonomy" id="153730"/>
    <lineage>
        <taxon>Bacteria</taxon>
        <taxon>Bacillati</taxon>
        <taxon>Actinomycetota</taxon>
        <taxon>Actinomycetes</taxon>
        <taxon>Micrococcales</taxon>
        <taxon>Microbacteriaceae</taxon>
        <taxon>Agrococcus</taxon>
    </lineage>
</organism>
<dbReference type="AlphaFoldDB" id="A0AA87URE7"/>
<dbReference type="Proteomes" id="UP000321749">
    <property type="component" value="Unassembled WGS sequence"/>
</dbReference>
<gene>
    <name evidence="1" type="ORF">ABA31_07610</name>
</gene>
<sequence length="151" mass="17499">MRFLDWTVDGEPVRDWFAVKGFKRFEITWMVEGSPKRDLMISENRDRPMVDASLMALLPDCGLPLDRDVHFNDGRVAILYCDACGELSCGALTAEVRATDSTVQWRNLTYQDATSGEFWPDMPRRDVTFERSAYEATVRGLLTEWERRDHE</sequence>